<dbReference type="SUPFAM" id="SSF46785">
    <property type="entry name" value="Winged helix' DNA-binding domain"/>
    <property type="match status" value="1"/>
</dbReference>
<dbReference type="PROSITE" id="PS50987">
    <property type="entry name" value="HTH_ARSR_2"/>
    <property type="match status" value="1"/>
</dbReference>
<organism evidence="5 6">
    <name type="scientific">Amycolatopsis camponoti</name>
    <dbReference type="NCBI Taxonomy" id="2606593"/>
    <lineage>
        <taxon>Bacteria</taxon>
        <taxon>Bacillati</taxon>
        <taxon>Actinomycetota</taxon>
        <taxon>Actinomycetes</taxon>
        <taxon>Pseudonocardiales</taxon>
        <taxon>Pseudonocardiaceae</taxon>
        <taxon>Amycolatopsis</taxon>
    </lineage>
</organism>
<evidence type="ECO:0000313" key="6">
    <source>
        <dbReference type="Proteomes" id="UP000399805"/>
    </source>
</evidence>
<protein>
    <submittedName>
        <fullName evidence="5">Transcriptional regulator</fullName>
    </submittedName>
</protein>
<dbReference type="SMART" id="SM00418">
    <property type="entry name" value="HTH_ARSR"/>
    <property type="match status" value="1"/>
</dbReference>
<dbReference type="InterPro" id="IPR036390">
    <property type="entry name" value="WH_DNA-bd_sf"/>
</dbReference>
<accession>A0A6I8LGK0</accession>
<keyword evidence="3" id="KW-0804">Transcription</keyword>
<dbReference type="Proteomes" id="UP000399805">
    <property type="component" value="Unassembled WGS sequence"/>
</dbReference>
<keyword evidence="2" id="KW-0238">DNA-binding</keyword>
<proteinExistence type="predicted"/>
<evidence type="ECO:0000313" key="5">
    <source>
        <dbReference type="EMBL" id="VVJ16223.1"/>
    </source>
</evidence>
<dbReference type="Pfam" id="PF01022">
    <property type="entry name" value="HTH_5"/>
    <property type="match status" value="1"/>
</dbReference>
<reference evidence="5 6" key="1">
    <citation type="submission" date="2019-09" db="EMBL/GenBank/DDBJ databases">
        <authorList>
            <person name="Leyn A S."/>
        </authorList>
    </citation>
    <scope>NUCLEOTIDE SEQUENCE [LARGE SCALE GENOMIC DNA]</scope>
    <source>
        <strain evidence="5">AA231_1</strain>
    </source>
</reference>
<keyword evidence="1" id="KW-0805">Transcription regulation</keyword>
<dbReference type="GO" id="GO:0003700">
    <property type="term" value="F:DNA-binding transcription factor activity"/>
    <property type="evidence" value="ECO:0007669"/>
    <property type="project" value="InterPro"/>
</dbReference>
<dbReference type="InterPro" id="IPR051011">
    <property type="entry name" value="Metal_resp_trans_reg"/>
</dbReference>
<dbReference type="InterPro" id="IPR036388">
    <property type="entry name" value="WH-like_DNA-bd_sf"/>
</dbReference>
<dbReference type="AlphaFoldDB" id="A0A6I8LGK0"/>
<dbReference type="EMBL" id="CABVGP010000001">
    <property type="protein sequence ID" value="VVJ16223.1"/>
    <property type="molecule type" value="Genomic_DNA"/>
</dbReference>
<feature type="domain" description="HTH arsR-type" evidence="4">
    <location>
        <begin position="234"/>
        <end position="319"/>
    </location>
</feature>
<dbReference type="RefSeq" id="WP_155541595.1">
    <property type="nucleotide sequence ID" value="NZ_CABVGP010000001.1"/>
</dbReference>
<name>A0A6I8LGK0_9PSEU</name>
<dbReference type="GO" id="GO:0003677">
    <property type="term" value="F:DNA binding"/>
    <property type="evidence" value="ECO:0007669"/>
    <property type="project" value="UniProtKB-KW"/>
</dbReference>
<dbReference type="PANTHER" id="PTHR43132">
    <property type="entry name" value="ARSENICAL RESISTANCE OPERON REPRESSOR ARSR-RELATED"/>
    <property type="match status" value="1"/>
</dbReference>
<dbReference type="InterPro" id="IPR001845">
    <property type="entry name" value="HTH_ArsR_DNA-bd_dom"/>
</dbReference>
<evidence type="ECO:0000256" key="2">
    <source>
        <dbReference type="ARBA" id="ARBA00023125"/>
    </source>
</evidence>
<evidence type="ECO:0000259" key="4">
    <source>
        <dbReference type="PROSITE" id="PS50987"/>
    </source>
</evidence>
<dbReference type="Gene3D" id="1.10.10.10">
    <property type="entry name" value="Winged helix-like DNA-binding domain superfamily/Winged helix DNA-binding domain"/>
    <property type="match status" value="1"/>
</dbReference>
<dbReference type="CDD" id="cd00090">
    <property type="entry name" value="HTH_ARSR"/>
    <property type="match status" value="1"/>
</dbReference>
<evidence type="ECO:0000256" key="3">
    <source>
        <dbReference type="ARBA" id="ARBA00023163"/>
    </source>
</evidence>
<dbReference type="InterPro" id="IPR011991">
    <property type="entry name" value="ArsR-like_HTH"/>
</dbReference>
<evidence type="ECO:0000256" key="1">
    <source>
        <dbReference type="ARBA" id="ARBA00023015"/>
    </source>
</evidence>
<gene>
    <name evidence="5" type="ORF">AA23TX_01244</name>
</gene>
<sequence>MLKIHFTDADLAKVTIAEDADPMWELLMSSYRIRRPEGEPFFGRWRRGSRSAVPESGRLVMSAVPPYGYCPDFLTPAAHATIGDGVSAVLETPPAALATDVAELAAQGTRVAPWLRRLADGETRELHRLGTALHDYYRRCLAPDWATVRRAVARDHDRLRSNLDRGGPQLLLSTVHPDITWSPPVLRVRFPIEQELHLDGRGLRLIPTFFAHGMPTTYKDPGRPPALVYSISHPRFDSDAEPGASLAALLGQTRARVLVTVATTRCNTSELAELTGVSLATASQHASVLRASGLITSARSGKSQIHEITPLGLGVIRAS</sequence>
<dbReference type="PANTHER" id="PTHR43132:SF8">
    <property type="entry name" value="HTH-TYPE TRANSCRIPTIONAL REGULATOR KMTR"/>
    <property type="match status" value="1"/>
</dbReference>
<keyword evidence="6" id="KW-1185">Reference proteome</keyword>